<dbReference type="InterPro" id="IPR029063">
    <property type="entry name" value="SAM-dependent_MTases_sf"/>
</dbReference>
<dbReference type="EMBL" id="JAMXFF010000005">
    <property type="protein sequence ID" value="MCT7965714.1"/>
    <property type="molecule type" value="Genomic_DNA"/>
</dbReference>
<keyword evidence="3" id="KW-1185">Reference proteome</keyword>
<dbReference type="Proteomes" id="UP001525890">
    <property type="component" value="Unassembled WGS sequence"/>
</dbReference>
<keyword evidence="2" id="KW-0489">Methyltransferase</keyword>
<dbReference type="GO" id="GO:0008168">
    <property type="term" value="F:methyltransferase activity"/>
    <property type="evidence" value="ECO:0007669"/>
    <property type="project" value="UniProtKB-KW"/>
</dbReference>
<dbReference type="RefSeq" id="WP_368005398.1">
    <property type="nucleotide sequence ID" value="NZ_JAMXFF010000005.1"/>
</dbReference>
<accession>A0ABT2MLT6</accession>
<dbReference type="GO" id="GO:0032259">
    <property type="term" value="P:methylation"/>
    <property type="evidence" value="ECO:0007669"/>
    <property type="project" value="UniProtKB-KW"/>
</dbReference>
<gene>
    <name evidence="2" type="ORF">NG799_05115</name>
</gene>
<keyword evidence="2" id="KW-0808">Transferase</keyword>
<comment type="caution">
    <text evidence="2">The sequence shown here is derived from an EMBL/GenBank/DDBJ whole genome shotgun (WGS) entry which is preliminary data.</text>
</comment>
<dbReference type="SUPFAM" id="SSF53335">
    <property type="entry name" value="S-adenosyl-L-methionine-dependent methyltransferases"/>
    <property type="match status" value="1"/>
</dbReference>
<organism evidence="2 3">
    <name type="scientific">Laspinema palackyanum D2a</name>
    <dbReference type="NCBI Taxonomy" id="2953684"/>
    <lineage>
        <taxon>Bacteria</taxon>
        <taxon>Bacillati</taxon>
        <taxon>Cyanobacteriota</taxon>
        <taxon>Cyanophyceae</taxon>
        <taxon>Oscillatoriophycideae</taxon>
        <taxon>Oscillatoriales</taxon>
        <taxon>Laspinemataceae</taxon>
        <taxon>Laspinema</taxon>
        <taxon>Laspinema palackyanum</taxon>
    </lineage>
</organism>
<proteinExistence type="predicted"/>
<name>A0ABT2MLT6_9CYAN</name>
<evidence type="ECO:0000313" key="3">
    <source>
        <dbReference type="Proteomes" id="UP001525890"/>
    </source>
</evidence>
<reference evidence="2 3" key="1">
    <citation type="journal article" date="2022" name="Front. Microbiol.">
        <title>High genomic differentiation and limited gene flow indicate recent cryptic speciation within the genus Laspinema (cyanobacteria).</title>
        <authorList>
            <person name="Stanojkovic A."/>
            <person name="Skoupy S."/>
            <person name="Skaloud P."/>
            <person name="Dvorak P."/>
        </authorList>
    </citation>
    <scope>NUCLEOTIDE SEQUENCE [LARGE SCALE GENOMIC DNA]</scope>
    <source>
        <strain evidence="2 3">D2a</strain>
    </source>
</reference>
<evidence type="ECO:0000313" key="2">
    <source>
        <dbReference type="EMBL" id="MCT7965714.1"/>
    </source>
</evidence>
<evidence type="ECO:0000259" key="1">
    <source>
        <dbReference type="Pfam" id="PF08241"/>
    </source>
</evidence>
<dbReference type="Gene3D" id="3.40.50.150">
    <property type="entry name" value="Vaccinia Virus protein VP39"/>
    <property type="match status" value="1"/>
</dbReference>
<dbReference type="InterPro" id="IPR013216">
    <property type="entry name" value="Methyltransf_11"/>
</dbReference>
<dbReference type="Pfam" id="PF08241">
    <property type="entry name" value="Methyltransf_11"/>
    <property type="match status" value="1"/>
</dbReference>
<dbReference type="CDD" id="cd02440">
    <property type="entry name" value="AdoMet_MTases"/>
    <property type="match status" value="1"/>
</dbReference>
<protein>
    <submittedName>
        <fullName evidence="2">Methyltransferase domain-containing protein</fullName>
    </submittedName>
</protein>
<feature type="domain" description="Methyltransferase type 11" evidence="1">
    <location>
        <begin position="28"/>
        <end position="84"/>
    </location>
</feature>
<sequence>MTPIRLHIGGKEPHPDWKILDIEQRPEVDYVGDAADLSQFETNSIEAIYASHVLEHFYYGLNNELINTLKEWHRVLKPGGKLLVSVPDLKVLCWLYLNPNLLPLERHHLMRIMFGGQIDQYDVHKVGFDSETLAMYLGEVGFEDYEQVSEFNLFDDCSSLRLINTLISLNVIATKSSPTVSGD</sequence>